<evidence type="ECO:0000256" key="1">
    <source>
        <dbReference type="SAM" id="MobiDB-lite"/>
    </source>
</evidence>
<reference evidence="2 3" key="1">
    <citation type="journal article" date="2021" name="Sci. Rep.">
        <title>Chromosome anchoring in Senegalese sole (Solea senegalensis) reveals sex-associated markers and genome rearrangements in flatfish.</title>
        <authorList>
            <person name="Guerrero-Cozar I."/>
            <person name="Gomez-Garrido J."/>
            <person name="Berbel C."/>
            <person name="Martinez-Blanch J.F."/>
            <person name="Alioto T."/>
            <person name="Claros M.G."/>
            <person name="Gagnaire P.A."/>
            <person name="Manchado M."/>
        </authorList>
    </citation>
    <scope>NUCLEOTIDE SEQUENCE [LARGE SCALE GENOMIC DNA]</scope>
    <source>
        <strain evidence="2">Sse05_10M</strain>
    </source>
</reference>
<evidence type="ECO:0000313" key="3">
    <source>
        <dbReference type="Proteomes" id="UP000693946"/>
    </source>
</evidence>
<name>A0AAV6QCL8_SOLSE</name>
<accession>A0AAV6QCL8</accession>
<evidence type="ECO:0000313" key="2">
    <source>
        <dbReference type="EMBL" id="KAG7487167.1"/>
    </source>
</evidence>
<comment type="caution">
    <text evidence="2">The sequence shown here is derived from an EMBL/GenBank/DDBJ whole genome shotgun (WGS) entry which is preliminary data.</text>
</comment>
<gene>
    <name evidence="2" type="ORF">JOB18_048079</name>
</gene>
<keyword evidence="3" id="KW-1185">Reference proteome</keyword>
<feature type="region of interest" description="Disordered" evidence="1">
    <location>
        <begin position="26"/>
        <end position="46"/>
    </location>
</feature>
<dbReference type="Proteomes" id="UP000693946">
    <property type="component" value="Linkage Group LG6"/>
</dbReference>
<feature type="compositionally biased region" description="Basic and acidic residues" evidence="1">
    <location>
        <begin position="26"/>
        <end position="42"/>
    </location>
</feature>
<protein>
    <submittedName>
        <fullName evidence="2">Uncharacterized protein</fullName>
    </submittedName>
</protein>
<dbReference type="AlphaFoldDB" id="A0AAV6QCL8"/>
<sequence length="107" mass="12237">MEAPLQSMDVHAPERRPMHRVKLLESNEERKKKQWWLRDPKSSKSTTQTSFKLWSTIQATEKGFSVNTVTPSLNYGSLQVVMEAFWLSVSSVFTTLLENVPALPVTD</sequence>
<organism evidence="2 3">
    <name type="scientific">Solea senegalensis</name>
    <name type="common">Senegalese sole</name>
    <dbReference type="NCBI Taxonomy" id="28829"/>
    <lineage>
        <taxon>Eukaryota</taxon>
        <taxon>Metazoa</taxon>
        <taxon>Chordata</taxon>
        <taxon>Craniata</taxon>
        <taxon>Vertebrata</taxon>
        <taxon>Euteleostomi</taxon>
        <taxon>Actinopterygii</taxon>
        <taxon>Neopterygii</taxon>
        <taxon>Teleostei</taxon>
        <taxon>Neoteleostei</taxon>
        <taxon>Acanthomorphata</taxon>
        <taxon>Carangaria</taxon>
        <taxon>Pleuronectiformes</taxon>
        <taxon>Pleuronectoidei</taxon>
        <taxon>Soleidae</taxon>
        <taxon>Solea</taxon>
    </lineage>
</organism>
<proteinExistence type="predicted"/>
<dbReference type="EMBL" id="JAGKHQ010000018">
    <property type="protein sequence ID" value="KAG7487167.1"/>
    <property type="molecule type" value="Genomic_DNA"/>
</dbReference>